<dbReference type="InterPro" id="IPR052906">
    <property type="entry name" value="Type_IV_Methyl-Rstrct_Enzyme"/>
</dbReference>
<evidence type="ECO:0000259" key="1">
    <source>
        <dbReference type="Pfam" id="PF04471"/>
    </source>
</evidence>
<dbReference type="PANTHER" id="PTHR30015">
    <property type="entry name" value="MRR RESTRICTION SYSTEM PROTEIN"/>
    <property type="match status" value="1"/>
</dbReference>
<evidence type="ECO:0000313" key="4">
    <source>
        <dbReference type="Proteomes" id="UP001501588"/>
    </source>
</evidence>
<feature type="domain" description="Restriction endonuclease type IV Mrr" evidence="1">
    <location>
        <begin position="162"/>
        <end position="278"/>
    </location>
</feature>
<dbReference type="InterPro" id="IPR011335">
    <property type="entry name" value="Restrct_endonuc-II-like"/>
</dbReference>
<evidence type="ECO:0000259" key="2">
    <source>
        <dbReference type="Pfam" id="PF14338"/>
    </source>
</evidence>
<sequence length="303" mass="33219">MQKAIAYNGVAQGRLAVAVPTFDELMWPLLKALRAMGGSATNEELLAKIIEQEAFPAEVQSVQHTDGRQTKLNYNLAWAKTYLKKVGALENSSRGVWSLTKTGEQLTRQDIAAVPNRVRKQDLDERKAKRLADTEANPAAAVDAGDVEETEASWKDKLLQTLRALAPNAFERLAQRLLREAGFLKVEVTGRSGDGGIDGIGVLRVNLLSFQVLFQCKRYQGSVGAGAIRDFRGAMVGRSDKGLMITTGTFTPDAKREATRDGAPAIDLIDGDQLCDLLKQLRLGVRTEMVERMTVEADWFSAI</sequence>
<dbReference type="InterPro" id="IPR007560">
    <property type="entry name" value="Restrct_endonuc_IV_Mrr"/>
</dbReference>
<dbReference type="PANTHER" id="PTHR30015:SF7">
    <property type="entry name" value="TYPE IV METHYL-DIRECTED RESTRICTION ENZYME ECOKMRR"/>
    <property type="match status" value="1"/>
</dbReference>
<keyword evidence="4" id="KW-1185">Reference proteome</keyword>
<proteinExistence type="predicted"/>
<dbReference type="RefSeq" id="WP_343896230.1">
    <property type="nucleotide sequence ID" value="NZ_BAAAFZ010000047.1"/>
</dbReference>
<accession>A0ABP3QFK8</accession>
<organism evidence="3 4">
    <name type="scientific">Craurococcus roseus</name>
    <dbReference type="NCBI Taxonomy" id="77585"/>
    <lineage>
        <taxon>Bacteria</taxon>
        <taxon>Pseudomonadati</taxon>
        <taxon>Pseudomonadota</taxon>
        <taxon>Alphaproteobacteria</taxon>
        <taxon>Acetobacterales</taxon>
        <taxon>Acetobacteraceae</taxon>
        <taxon>Craurococcus</taxon>
    </lineage>
</organism>
<dbReference type="Proteomes" id="UP001501588">
    <property type="component" value="Unassembled WGS sequence"/>
</dbReference>
<evidence type="ECO:0000313" key="3">
    <source>
        <dbReference type="EMBL" id="GAA0589988.1"/>
    </source>
</evidence>
<keyword evidence="3" id="KW-0255">Endonuclease</keyword>
<dbReference type="Pfam" id="PF14338">
    <property type="entry name" value="Mrr_N"/>
    <property type="match status" value="1"/>
</dbReference>
<dbReference type="EMBL" id="BAAAFZ010000047">
    <property type="protein sequence ID" value="GAA0589988.1"/>
    <property type="molecule type" value="Genomic_DNA"/>
</dbReference>
<keyword evidence="3" id="KW-0378">Hydrolase</keyword>
<dbReference type="InterPro" id="IPR011856">
    <property type="entry name" value="tRNA_endonuc-like_dom_sf"/>
</dbReference>
<comment type="caution">
    <text evidence="3">The sequence shown here is derived from an EMBL/GenBank/DDBJ whole genome shotgun (WGS) entry which is preliminary data.</text>
</comment>
<keyword evidence="3" id="KW-0540">Nuclease</keyword>
<dbReference type="Gene3D" id="3.40.1350.10">
    <property type="match status" value="1"/>
</dbReference>
<feature type="domain" description="Restriction system protein Mrr-like N-terminal" evidence="2">
    <location>
        <begin position="22"/>
        <end position="108"/>
    </location>
</feature>
<dbReference type="SUPFAM" id="SSF52980">
    <property type="entry name" value="Restriction endonuclease-like"/>
    <property type="match status" value="1"/>
</dbReference>
<name>A0ABP3QFK8_9PROT</name>
<dbReference type="InterPro" id="IPR025745">
    <property type="entry name" value="Mrr-like_N_dom"/>
</dbReference>
<gene>
    <name evidence="3" type="ORF">GCM10009416_30660</name>
</gene>
<protein>
    <submittedName>
        <fullName evidence="3">Restriction endonuclease</fullName>
    </submittedName>
</protein>
<reference evidence="4" key="1">
    <citation type="journal article" date="2019" name="Int. J. Syst. Evol. Microbiol.">
        <title>The Global Catalogue of Microorganisms (GCM) 10K type strain sequencing project: providing services to taxonomists for standard genome sequencing and annotation.</title>
        <authorList>
            <consortium name="The Broad Institute Genomics Platform"/>
            <consortium name="The Broad Institute Genome Sequencing Center for Infectious Disease"/>
            <person name="Wu L."/>
            <person name="Ma J."/>
        </authorList>
    </citation>
    <scope>NUCLEOTIDE SEQUENCE [LARGE SCALE GENOMIC DNA]</scope>
    <source>
        <strain evidence="4">JCM 9933</strain>
    </source>
</reference>
<dbReference type="Pfam" id="PF04471">
    <property type="entry name" value="Mrr_cat"/>
    <property type="match status" value="1"/>
</dbReference>
<dbReference type="GO" id="GO:0004519">
    <property type="term" value="F:endonuclease activity"/>
    <property type="evidence" value="ECO:0007669"/>
    <property type="project" value="UniProtKB-KW"/>
</dbReference>